<dbReference type="Pfam" id="PF05226">
    <property type="entry name" value="CHASE2"/>
    <property type="match status" value="1"/>
</dbReference>
<feature type="transmembrane region" description="Helical" evidence="1">
    <location>
        <begin position="445"/>
        <end position="468"/>
    </location>
</feature>
<keyword evidence="1" id="KW-1133">Transmembrane helix</keyword>
<dbReference type="EMBL" id="KF170424">
    <property type="protein sequence ID" value="AGO88080.1"/>
    <property type="molecule type" value="Genomic_DNA"/>
</dbReference>
<evidence type="ECO:0000256" key="1">
    <source>
        <dbReference type="SAM" id="Phobius"/>
    </source>
</evidence>
<dbReference type="InterPro" id="IPR050697">
    <property type="entry name" value="Adenylyl/Guanylyl_Cyclase_3/4"/>
</dbReference>
<dbReference type="Gene3D" id="3.30.70.1230">
    <property type="entry name" value="Nucleotide cyclase"/>
    <property type="match status" value="1"/>
</dbReference>
<reference evidence="3" key="1">
    <citation type="journal article" date="2014" name="ISME J.">
        <title>Genomic properties of Marine Group A bacteria indicate a role in the marine sulfur cycle.</title>
        <authorList>
            <person name="Wright J.J."/>
            <person name="Mewis K."/>
            <person name="Hanson N.W."/>
            <person name="Konwar K.M."/>
            <person name="Maas K.R."/>
            <person name="Hallam S.J."/>
        </authorList>
    </citation>
    <scope>NUCLEOTIDE SEQUENCE</scope>
</reference>
<dbReference type="InterPro" id="IPR001054">
    <property type="entry name" value="A/G_cyclase"/>
</dbReference>
<proteinExistence type="predicted"/>
<dbReference type="PANTHER" id="PTHR43081">
    <property type="entry name" value="ADENYLATE CYCLASE, TERMINAL-DIFFERENTIATION SPECIFIC-RELATED"/>
    <property type="match status" value="1"/>
</dbReference>
<name>S4WAC2_9BACT</name>
<keyword evidence="1" id="KW-0472">Membrane</keyword>
<dbReference type="InterPro" id="IPR007890">
    <property type="entry name" value="CHASE2"/>
</dbReference>
<dbReference type="SUPFAM" id="SSF55073">
    <property type="entry name" value="Nucleotide cyclase"/>
    <property type="match status" value="1"/>
</dbReference>
<dbReference type="CDD" id="cd07302">
    <property type="entry name" value="CHD"/>
    <property type="match status" value="1"/>
</dbReference>
<dbReference type="GO" id="GO:0004016">
    <property type="term" value="F:adenylate cyclase activity"/>
    <property type="evidence" value="ECO:0007669"/>
    <property type="project" value="UniProtKB-ARBA"/>
</dbReference>
<sequence length="838" mass="95161">MVDLSLTLGAILFTCGLHWTGVFDFLELKTYDYRFHTVRGPLTGWRASDSTIINMGTDVVLVEVDDEAWRILKDNKVPWPYPRGDIWARAVDNISKAGAKVIAFDIQFDSPDARSEYLRSVSGNLPADFQQYLPGHGDILLAESIQNAQDNGTEVVMDVKMVREPTRIPPSYIAYPVPEIMDVNPETGLINDMLDTDGFSRQYSIAGYMEHEPDIAYLTLGVKCVKAFLDIPDDAVPTFNADNLSWNFGDLNITSYGRTNNFLVNYYGPPSGYKIPGGKNLKPWGTFPRFSLSQILDTQDYDLPEDLDWMSQFIPGEMPNWILSIEDEAERKDMMAMMGLGADFDITQSPFYNKIVILGVAVEVLHDVKSTPFYNYMDLSQLTPGMETHANAIQTLLHENYIKVFGGKTTRYMVEGAPYPMVNFLLIFCLCTLAYILLTKIELHPVVAGIIIFSEGLVYYAFAMGMFANDNWWFWKSSVASLLPGGLHEKYYEHLQVVLPGPGESYMMPIVAPLAGLVFTYASNIIFQFLHEQQDKKFLRETFGTYIAPKVLDKMYEEKQAPKLGGVEGHHTAFFSDIQNFSTFSEALEPTRMVALMNEYLTVMSQVILDNEGTLDKYIGDAIVAFYGAPAPVENHEKKSCTTALLMEDALEDLRQKWRGENDWPDIVYSMQHRIGLNCGKMVTGNMGSEMRMNYTMMGDTVNLAARLESSAKQYGVYNFVGQNIYEETKDEFIFRFLDFVRVKGKTIPVKVYELVSAKNNADNHTVNLIKVFEEGLDHYYQQQWDKALIHFEKAEEMEDHFTSRNTTPSAVYIERCTMFKDNPPGKDWDGVWTMTSK</sequence>
<dbReference type="InterPro" id="IPR029787">
    <property type="entry name" value="Nucleotide_cyclase"/>
</dbReference>
<feature type="transmembrane region" description="Helical" evidence="1">
    <location>
        <begin position="506"/>
        <end position="530"/>
    </location>
</feature>
<dbReference type="SMART" id="SM01080">
    <property type="entry name" value="CHASE2"/>
    <property type="match status" value="1"/>
</dbReference>
<dbReference type="AlphaFoldDB" id="S4WAC2"/>
<keyword evidence="1" id="KW-0812">Transmembrane</keyword>
<dbReference type="SMART" id="SM00044">
    <property type="entry name" value="CYCc"/>
    <property type="match status" value="1"/>
</dbReference>
<evidence type="ECO:0000259" key="2">
    <source>
        <dbReference type="PROSITE" id="PS50125"/>
    </source>
</evidence>
<accession>S4WAC2</accession>
<feature type="transmembrane region" description="Helical" evidence="1">
    <location>
        <begin position="419"/>
        <end position="438"/>
    </location>
</feature>
<organism evidence="3">
    <name type="scientific">uncultured bacterium 405006-B04</name>
    <dbReference type="NCBI Taxonomy" id="1343841"/>
    <lineage>
        <taxon>Bacteria</taxon>
        <taxon>environmental samples</taxon>
    </lineage>
</organism>
<protein>
    <recommendedName>
        <fullName evidence="2">Guanylate cyclase domain-containing protein</fullName>
    </recommendedName>
</protein>
<evidence type="ECO:0000313" key="3">
    <source>
        <dbReference type="EMBL" id="AGO88080.1"/>
    </source>
</evidence>
<dbReference type="GO" id="GO:0035556">
    <property type="term" value="P:intracellular signal transduction"/>
    <property type="evidence" value="ECO:0007669"/>
    <property type="project" value="InterPro"/>
</dbReference>
<dbReference type="PANTHER" id="PTHR43081:SF1">
    <property type="entry name" value="ADENYLATE CYCLASE, TERMINAL-DIFFERENTIATION SPECIFIC"/>
    <property type="match status" value="1"/>
</dbReference>
<dbReference type="PROSITE" id="PS50125">
    <property type="entry name" value="GUANYLATE_CYCLASE_2"/>
    <property type="match status" value="1"/>
</dbReference>
<dbReference type="Pfam" id="PF00211">
    <property type="entry name" value="Guanylate_cyc"/>
    <property type="match status" value="1"/>
</dbReference>
<feature type="domain" description="Guanylate cyclase" evidence="2">
    <location>
        <begin position="572"/>
        <end position="709"/>
    </location>
</feature>
<dbReference type="GO" id="GO:0006171">
    <property type="term" value="P:cAMP biosynthetic process"/>
    <property type="evidence" value="ECO:0007669"/>
    <property type="project" value="TreeGrafter"/>
</dbReference>